<dbReference type="Gene3D" id="3.20.20.80">
    <property type="entry name" value="Glycosidases"/>
    <property type="match status" value="1"/>
</dbReference>
<comment type="caution">
    <text evidence="3">Lacks conserved residue(s) required for the propagation of feature annotation.</text>
</comment>
<dbReference type="EMBL" id="MUGV01000056">
    <property type="protein sequence ID" value="OXA75054.1"/>
    <property type="molecule type" value="Genomic_DNA"/>
</dbReference>
<feature type="domain" description="GH26" evidence="4">
    <location>
        <begin position="1"/>
        <end position="79"/>
    </location>
</feature>
<dbReference type="PROSITE" id="PS51764">
    <property type="entry name" value="GH26"/>
    <property type="match status" value="1"/>
</dbReference>
<comment type="similarity">
    <text evidence="3">Belongs to the glycosyl hydrolase 26 family.</text>
</comment>
<dbReference type="InterPro" id="IPR022790">
    <property type="entry name" value="GH26_dom"/>
</dbReference>
<protein>
    <recommendedName>
        <fullName evidence="4">GH26 domain-containing protein</fullName>
    </recommendedName>
</protein>
<keyword evidence="1" id="KW-0378">Hydrolase</keyword>
<gene>
    <name evidence="5" type="ORF">B0A65_22715</name>
</gene>
<evidence type="ECO:0000259" key="4">
    <source>
        <dbReference type="PROSITE" id="PS51764"/>
    </source>
</evidence>
<proteinExistence type="inferred from homology"/>
<evidence type="ECO:0000256" key="3">
    <source>
        <dbReference type="PROSITE-ProRule" id="PRU01100"/>
    </source>
</evidence>
<dbReference type="SUPFAM" id="SSF51445">
    <property type="entry name" value="(Trans)glycosidases"/>
    <property type="match status" value="1"/>
</dbReference>
<comment type="caution">
    <text evidence="5">The sequence shown here is derived from an EMBL/GenBank/DDBJ whole genome shotgun (WGS) entry which is preliminary data.</text>
</comment>
<evidence type="ECO:0000256" key="2">
    <source>
        <dbReference type="ARBA" id="ARBA00023295"/>
    </source>
</evidence>
<keyword evidence="6" id="KW-1185">Reference proteome</keyword>
<dbReference type="Pfam" id="PF02156">
    <property type="entry name" value="Glyco_hydro_26"/>
    <property type="match status" value="1"/>
</dbReference>
<accession>A0ABX4BJU3</accession>
<name>A0ABX4BJU3_FLAFR</name>
<dbReference type="Proteomes" id="UP000198382">
    <property type="component" value="Unassembled WGS sequence"/>
</dbReference>
<reference evidence="5 6" key="1">
    <citation type="submission" date="2016-11" db="EMBL/GenBank/DDBJ databases">
        <title>Whole genomes of Flavobacteriaceae.</title>
        <authorList>
            <person name="Stine C."/>
            <person name="Li C."/>
            <person name="Tadesse D."/>
        </authorList>
    </citation>
    <scope>NUCLEOTIDE SEQUENCE [LARGE SCALE GENOMIC DNA]</scope>
    <source>
        <strain evidence="5 6">DSM 15937</strain>
    </source>
</reference>
<evidence type="ECO:0000256" key="1">
    <source>
        <dbReference type="ARBA" id="ARBA00022801"/>
    </source>
</evidence>
<sequence>MYQFTVNYVNARTNNVLWEWSPNIPFNDDYYPGDNYVDIDVVDMYDQGNDCYNSFDDDMVVQLEQVSDFASQHDKILVL</sequence>
<evidence type="ECO:0000313" key="5">
    <source>
        <dbReference type="EMBL" id="OXA75054.1"/>
    </source>
</evidence>
<organism evidence="5 6">
    <name type="scientific">Flavobacterium frigidimaris</name>
    <dbReference type="NCBI Taxonomy" id="262320"/>
    <lineage>
        <taxon>Bacteria</taxon>
        <taxon>Pseudomonadati</taxon>
        <taxon>Bacteroidota</taxon>
        <taxon>Flavobacteriia</taxon>
        <taxon>Flavobacteriales</taxon>
        <taxon>Flavobacteriaceae</taxon>
        <taxon>Flavobacterium</taxon>
    </lineage>
</organism>
<dbReference type="InterPro" id="IPR017853">
    <property type="entry name" value="GH"/>
</dbReference>
<evidence type="ECO:0000313" key="6">
    <source>
        <dbReference type="Proteomes" id="UP000198382"/>
    </source>
</evidence>
<keyword evidence="2" id="KW-0326">Glycosidase</keyword>